<dbReference type="RefSeq" id="WP_068350127.1">
    <property type="nucleotide sequence ID" value="NZ_LQBQ01000039.1"/>
</dbReference>
<evidence type="ECO:0000313" key="9">
    <source>
        <dbReference type="Proteomes" id="UP000053791"/>
    </source>
</evidence>
<dbReference type="STRING" id="1685379.AVO45_15750"/>
<evidence type="ECO:0000256" key="2">
    <source>
        <dbReference type="ARBA" id="ARBA00007430"/>
    </source>
</evidence>
<keyword evidence="4 7" id="KW-0812">Transmembrane</keyword>
<name>A0A0X3TBX8_9RHOB</name>
<keyword evidence="6 7" id="KW-0472">Membrane</keyword>
<evidence type="ECO:0000256" key="3">
    <source>
        <dbReference type="ARBA" id="ARBA00022475"/>
    </source>
</evidence>
<gene>
    <name evidence="8" type="ORF">AVO45_15750</name>
</gene>
<feature type="transmembrane region" description="Helical" evidence="7">
    <location>
        <begin position="207"/>
        <end position="228"/>
    </location>
</feature>
<feature type="transmembrane region" description="Helical" evidence="7">
    <location>
        <begin position="97"/>
        <end position="115"/>
    </location>
</feature>
<organism evidence="8 9">
    <name type="scientific">Ruegeria marisrubri</name>
    <dbReference type="NCBI Taxonomy" id="1685379"/>
    <lineage>
        <taxon>Bacteria</taxon>
        <taxon>Pseudomonadati</taxon>
        <taxon>Pseudomonadota</taxon>
        <taxon>Alphaproteobacteria</taxon>
        <taxon>Rhodobacterales</taxon>
        <taxon>Roseobacteraceae</taxon>
        <taxon>Ruegeria</taxon>
    </lineage>
</organism>
<feature type="transmembrane region" description="Helical" evidence="7">
    <location>
        <begin position="307"/>
        <end position="325"/>
    </location>
</feature>
<proteinExistence type="inferred from homology"/>
<dbReference type="GO" id="GO:0005886">
    <property type="term" value="C:plasma membrane"/>
    <property type="evidence" value="ECO:0007669"/>
    <property type="project" value="UniProtKB-SubCell"/>
</dbReference>
<sequence length="395" mass="41233">MSPTFWSTVLQFSRLAVNASLLLVASRFLTLAEIGTFATAFAPVRLTQGVLRAGLGDAAILHGERRNALIALSLTLGLTVSLILAGAALLLPPPVGPTLAALAPIPLIQSIAQPSESYLRRQMRLRALAMRTMVAQSTSAALALLVLAQGGGTFSLVTFALANTALTGALSIWLSPIGPSTRPHWREIRAILPDTLRLSLRDLAGNATLPLLQLAIGACLGLAAAGAFQIAARFLSLIDALAIAPIRYVALPRFAGLPRPALREELTRSMSVTARVACLVYPLALLAAPKILAIAVGPAHAASVAPLMPAFCLTGLLTALAMPVTQALSAAGAIRLTLTRSLATLGMTLILALPGLQTTLNTAIWALPTASLLVLLWYIRAAQRWLRPAPARAAA</sequence>
<feature type="transmembrane region" description="Helical" evidence="7">
    <location>
        <begin position="20"/>
        <end position="42"/>
    </location>
</feature>
<feature type="transmembrane region" description="Helical" evidence="7">
    <location>
        <begin position="272"/>
        <end position="295"/>
    </location>
</feature>
<dbReference type="AlphaFoldDB" id="A0A0X3TBX8"/>
<keyword evidence="5 7" id="KW-1133">Transmembrane helix</keyword>
<feature type="transmembrane region" description="Helical" evidence="7">
    <location>
        <begin position="337"/>
        <end position="356"/>
    </location>
</feature>
<dbReference type="InterPro" id="IPR050833">
    <property type="entry name" value="Poly_Biosynth_Transport"/>
</dbReference>
<evidence type="ECO:0000313" key="8">
    <source>
        <dbReference type="EMBL" id="KUJ73193.1"/>
    </source>
</evidence>
<feature type="transmembrane region" description="Helical" evidence="7">
    <location>
        <begin position="362"/>
        <end position="379"/>
    </location>
</feature>
<dbReference type="Proteomes" id="UP000053791">
    <property type="component" value="Unassembled WGS sequence"/>
</dbReference>
<feature type="transmembrane region" description="Helical" evidence="7">
    <location>
        <begin position="69"/>
        <end position="91"/>
    </location>
</feature>
<evidence type="ECO:0000256" key="5">
    <source>
        <dbReference type="ARBA" id="ARBA00022989"/>
    </source>
</evidence>
<evidence type="ECO:0000256" key="6">
    <source>
        <dbReference type="ARBA" id="ARBA00023136"/>
    </source>
</evidence>
<keyword evidence="9" id="KW-1185">Reference proteome</keyword>
<dbReference type="PANTHER" id="PTHR30250:SF10">
    <property type="entry name" value="LIPOPOLYSACCHARIDE BIOSYNTHESIS PROTEIN WZXC"/>
    <property type="match status" value="1"/>
</dbReference>
<evidence type="ECO:0000256" key="1">
    <source>
        <dbReference type="ARBA" id="ARBA00004651"/>
    </source>
</evidence>
<keyword evidence="3" id="KW-1003">Cell membrane</keyword>
<reference evidence="8 9" key="1">
    <citation type="submission" date="2015-12" db="EMBL/GenBank/DDBJ databases">
        <authorList>
            <person name="Shamseldin A."/>
            <person name="Moawad H."/>
            <person name="Abd El-Rahim W.M."/>
            <person name="Sadowsky M.J."/>
        </authorList>
    </citation>
    <scope>NUCLEOTIDE SEQUENCE [LARGE SCALE GENOMIC DNA]</scope>
    <source>
        <strain evidence="8 9">ZGT118</strain>
    </source>
</reference>
<comment type="similarity">
    <text evidence="2">Belongs to the polysaccharide synthase family.</text>
</comment>
<comment type="caution">
    <text evidence="8">The sequence shown here is derived from an EMBL/GenBank/DDBJ whole genome shotgun (WGS) entry which is preliminary data.</text>
</comment>
<evidence type="ECO:0008006" key="10">
    <source>
        <dbReference type="Google" id="ProtNLM"/>
    </source>
</evidence>
<dbReference type="OrthoDB" id="7860659at2"/>
<evidence type="ECO:0000256" key="7">
    <source>
        <dbReference type="SAM" id="Phobius"/>
    </source>
</evidence>
<accession>A0A0X3TBX8</accession>
<evidence type="ECO:0000256" key="4">
    <source>
        <dbReference type="ARBA" id="ARBA00022692"/>
    </source>
</evidence>
<dbReference type="EMBL" id="LQBQ01000039">
    <property type="protein sequence ID" value="KUJ73193.1"/>
    <property type="molecule type" value="Genomic_DNA"/>
</dbReference>
<dbReference type="Pfam" id="PF13440">
    <property type="entry name" value="Polysacc_synt_3"/>
    <property type="match status" value="1"/>
</dbReference>
<dbReference type="PANTHER" id="PTHR30250">
    <property type="entry name" value="PST FAMILY PREDICTED COLANIC ACID TRANSPORTER"/>
    <property type="match status" value="1"/>
</dbReference>
<protein>
    <recommendedName>
        <fullName evidence="10">Polysaccharide biosynthesis protein</fullName>
    </recommendedName>
</protein>
<comment type="subcellular location">
    <subcellularLocation>
        <location evidence="1">Cell membrane</location>
        <topology evidence="1">Multi-pass membrane protein</topology>
    </subcellularLocation>
</comment>